<accession>A0AAD3CGG2</accession>
<dbReference type="EMBL" id="BLLK01000022">
    <property type="protein sequence ID" value="GFH45657.1"/>
    <property type="molecule type" value="Genomic_DNA"/>
</dbReference>
<organism evidence="1 2">
    <name type="scientific">Chaetoceros tenuissimus</name>
    <dbReference type="NCBI Taxonomy" id="426638"/>
    <lineage>
        <taxon>Eukaryota</taxon>
        <taxon>Sar</taxon>
        <taxon>Stramenopiles</taxon>
        <taxon>Ochrophyta</taxon>
        <taxon>Bacillariophyta</taxon>
        <taxon>Coscinodiscophyceae</taxon>
        <taxon>Chaetocerotophycidae</taxon>
        <taxon>Chaetocerotales</taxon>
        <taxon>Chaetocerotaceae</taxon>
        <taxon>Chaetoceros</taxon>
    </lineage>
</organism>
<keyword evidence="2" id="KW-1185">Reference proteome</keyword>
<comment type="caution">
    <text evidence="1">The sequence shown here is derived from an EMBL/GenBank/DDBJ whole genome shotgun (WGS) entry which is preliminary data.</text>
</comment>
<gene>
    <name evidence="1" type="ORF">CTEN210_02131</name>
</gene>
<dbReference type="Proteomes" id="UP001054902">
    <property type="component" value="Unassembled WGS sequence"/>
</dbReference>
<sequence length="115" mass="12320">MTEVQAENPVLIALKPVGSALSSAGDKAKEFITSEETKEALKNSVTATKDAVVTAGVKTKEFLTSEETKTALKNAGDATKKTAVTLFEKIMELVEKIKKGCKEVDDDEEDDKAAQ</sequence>
<evidence type="ECO:0000313" key="1">
    <source>
        <dbReference type="EMBL" id="GFH45657.1"/>
    </source>
</evidence>
<protein>
    <submittedName>
        <fullName evidence="1">Uncharacterized protein</fullName>
    </submittedName>
</protein>
<dbReference type="AlphaFoldDB" id="A0AAD3CGG2"/>
<name>A0AAD3CGG2_9STRA</name>
<evidence type="ECO:0000313" key="2">
    <source>
        <dbReference type="Proteomes" id="UP001054902"/>
    </source>
</evidence>
<proteinExistence type="predicted"/>
<reference evidence="1 2" key="1">
    <citation type="journal article" date="2021" name="Sci. Rep.">
        <title>The genome of the diatom Chaetoceros tenuissimus carries an ancient integrated fragment of an extant virus.</title>
        <authorList>
            <person name="Hongo Y."/>
            <person name="Kimura K."/>
            <person name="Takaki Y."/>
            <person name="Yoshida Y."/>
            <person name="Baba S."/>
            <person name="Kobayashi G."/>
            <person name="Nagasaki K."/>
            <person name="Hano T."/>
            <person name="Tomaru Y."/>
        </authorList>
    </citation>
    <scope>NUCLEOTIDE SEQUENCE [LARGE SCALE GENOMIC DNA]</scope>
    <source>
        <strain evidence="1 2">NIES-3715</strain>
    </source>
</reference>